<dbReference type="PANTHER" id="PTHR14089">
    <property type="entry name" value="PRE-MRNA-SPLICING FACTOR RBM22"/>
    <property type="match status" value="1"/>
</dbReference>
<feature type="region of interest" description="Disordered" evidence="2">
    <location>
        <begin position="135"/>
        <end position="163"/>
    </location>
</feature>
<dbReference type="Pfam" id="PF00076">
    <property type="entry name" value="RRM_1"/>
    <property type="match status" value="1"/>
</dbReference>
<dbReference type="GO" id="GO:0071007">
    <property type="term" value="C:U2-type catalytic step 2 spliceosome"/>
    <property type="evidence" value="ECO:0007669"/>
    <property type="project" value="TreeGrafter"/>
</dbReference>
<accession>A0AA39L1X3</accession>
<keyword evidence="1" id="KW-0694">RNA-binding</keyword>
<dbReference type="InterPro" id="IPR000504">
    <property type="entry name" value="RRM_dom"/>
</dbReference>
<reference evidence="4" key="2">
    <citation type="submission" date="2023-03" db="EMBL/GenBank/DDBJ databases">
        <authorList>
            <person name="Inwood S.N."/>
            <person name="Skelly J.G."/>
            <person name="Guhlin J."/>
            <person name="Harrop T.W.R."/>
            <person name="Goldson S.G."/>
            <person name="Dearden P.K."/>
        </authorList>
    </citation>
    <scope>NUCLEOTIDE SEQUENCE</scope>
    <source>
        <strain evidence="4">Lincoln</strain>
        <tissue evidence="4">Whole body</tissue>
    </source>
</reference>
<dbReference type="PANTHER" id="PTHR14089:SF6">
    <property type="entry name" value="PRE-MRNA-SPLICING FACTOR RBM22"/>
    <property type="match status" value="1"/>
</dbReference>
<dbReference type="SUPFAM" id="SSF54928">
    <property type="entry name" value="RNA-binding domain, RBD"/>
    <property type="match status" value="1"/>
</dbReference>
<evidence type="ECO:0000256" key="2">
    <source>
        <dbReference type="SAM" id="MobiDB-lite"/>
    </source>
</evidence>
<comment type="caution">
    <text evidence="4">The sequence shown here is derived from an EMBL/GenBank/DDBJ whole genome shotgun (WGS) entry which is preliminary data.</text>
</comment>
<dbReference type="InterPro" id="IPR012677">
    <property type="entry name" value="Nucleotide-bd_a/b_plait_sf"/>
</dbReference>
<protein>
    <recommendedName>
        <fullName evidence="3">RRM domain-containing protein</fullName>
    </recommendedName>
</protein>
<dbReference type="GO" id="GO:0071006">
    <property type="term" value="C:U2-type catalytic step 1 spliceosome"/>
    <property type="evidence" value="ECO:0007669"/>
    <property type="project" value="TreeGrafter"/>
</dbReference>
<dbReference type="Gene3D" id="3.30.70.330">
    <property type="match status" value="1"/>
</dbReference>
<gene>
    <name evidence="4" type="ORF">PV327_000220</name>
</gene>
<dbReference type="Proteomes" id="UP001168972">
    <property type="component" value="Unassembled WGS sequence"/>
</dbReference>
<name>A0AA39L1X3_MICHY</name>
<evidence type="ECO:0000259" key="3">
    <source>
        <dbReference type="Pfam" id="PF00076"/>
    </source>
</evidence>
<dbReference type="GO" id="GO:0036002">
    <property type="term" value="F:pre-mRNA binding"/>
    <property type="evidence" value="ECO:0007669"/>
    <property type="project" value="TreeGrafter"/>
</dbReference>
<proteinExistence type="predicted"/>
<evidence type="ECO:0000313" key="4">
    <source>
        <dbReference type="EMBL" id="KAK0182049.1"/>
    </source>
</evidence>
<dbReference type="InterPro" id="IPR035979">
    <property type="entry name" value="RBD_domain_sf"/>
</dbReference>
<sequence length="163" mass="18393">MATSKTTNTYNRQNWEDADFPILCPTCLGDNPYIRMTKEKYGKEYRYYGVNDPVADKLMRRAAAMPVLEPPEDKSITTLYIGGLGDVLTEKQLRDHFYQYGEIRSVTMVPRQQFAPQFIFPSQITAAAPTPIFPPGTAPIHYPSQDPSRMGASQGIGKPWPED</sequence>
<dbReference type="InterPro" id="IPR039171">
    <property type="entry name" value="Cwc2/Slt11"/>
</dbReference>
<evidence type="ECO:0000256" key="1">
    <source>
        <dbReference type="ARBA" id="ARBA00022884"/>
    </source>
</evidence>
<dbReference type="AlphaFoldDB" id="A0AA39L1X3"/>
<reference evidence="4" key="1">
    <citation type="journal article" date="2023" name="bioRxiv">
        <title>Scaffold-level genome assemblies of two parasitoid biocontrol wasps reveal the parthenogenesis mechanism and an associated novel virus.</title>
        <authorList>
            <person name="Inwood S."/>
            <person name="Skelly J."/>
            <person name="Guhlin J."/>
            <person name="Harrop T."/>
            <person name="Goldson S."/>
            <person name="Dearden P."/>
        </authorList>
    </citation>
    <scope>NUCLEOTIDE SEQUENCE</scope>
    <source>
        <strain evidence="4">Lincoln</strain>
        <tissue evidence="4">Whole body</tissue>
    </source>
</reference>
<evidence type="ECO:0000313" key="5">
    <source>
        <dbReference type="Proteomes" id="UP001168972"/>
    </source>
</evidence>
<feature type="domain" description="RRM" evidence="3">
    <location>
        <begin position="79"/>
        <end position="111"/>
    </location>
</feature>
<organism evidence="4 5">
    <name type="scientific">Microctonus hyperodae</name>
    <name type="common">Parasitoid wasp</name>
    <dbReference type="NCBI Taxonomy" id="165561"/>
    <lineage>
        <taxon>Eukaryota</taxon>
        <taxon>Metazoa</taxon>
        <taxon>Ecdysozoa</taxon>
        <taxon>Arthropoda</taxon>
        <taxon>Hexapoda</taxon>
        <taxon>Insecta</taxon>
        <taxon>Pterygota</taxon>
        <taxon>Neoptera</taxon>
        <taxon>Endopterygota</taxon>
        <taxon>Hymenoptera</taxon>
        <taxon>Apocrita</taxon>
        <taxon>Ichneumonoidea</taxon>
        <taxon>Braconidae</taxon>
        <taxon>Euphorinae</taxon>
        <taxon>Microctonus</taxon>
    </lineage>
</organism>
<keyword evidence="5" id="KW-1185">Reference proteome</keyword>
<dbReference type="EMBL" id="JAQQBR010000001">
    <property type="protein sequence ID" value="KAK0182049.1"/>
    <property type="molecule type" value="Genomic_DNA"/>
</dbReference>
<dbReference type="GO" id="GO:0017070">
    <property type="term" value="F:U6 snRNA binding"/>
    <property type="evidence" value="ECO:0007669"/>
    <property type="project" value="TreeGrafter"/>
</dbReference>
<dbReference type="GO" id="GO:0000974">
    <property type="term" value="C:Prp19 complex"/>
    <property type="evidence" value="ECO:0007669"/>
    <property type="project" value="TreeGrafter"/>
</dbReference>